<dbReference type="OrthoDB" id="513607at2759"/>
<dbReference type="EMBL" id="GG663740">
    <property type="protein sequence ID" value="EEH56385.1"/>
    <property type="molecule type" value="Genomic_DNA"/>
</dbReference>
<dbReference type="InterPro" id="IPR008775">
    <property type="entry name" value="Phytyl_CoA_dOase-like"/>
</dbReference>
<organism evidence="3">
    <name type="scientific">Micromonas pusilla (strain CCMP1545)</name>
    <name type="common">Picoplanktonic green alga</name>
    <dbReference type="NCBI Taxonomy" id="564608"/>
    <lineage>
        <taxon>Eukaryota</taxon>
        <taxon>Viridiplantae</taxon>
        <taxon>Chlorophyta</taxon>
        <taxon>Mamiellophyceae</taxon>
        <taxon>Mamiellales</taxon>
        <taxon>Mamiellaceae</taxon>
        <taxon>Micromonas</taxon>
    </lineage>
</organism>
<feature type="region of interest" description="Disordered" evidence="1">
    <location>
        <begin position="16"/>
        <end position="51"/>
    </location>
</feature>
<dbReference type="PANTHER" id="PTHR37563:SF2">
    <property type="entry name" value="PHYTANOYL-COA DIOXYGENASE FAMILY PROTEIN (AFU_ORTHOLOGUE AFUA_2G03330)"/>
    <property type="match status" value="1"/>
</dbReference>
<accession>C1MUU4</accession>
<keyword evidence="3" id="KW-1185">Reference proteome</keyword>
<dbReference type="Pfam" id="PF05721">
    <property type="entry name" value="PhyH"/>
    <property type="match status" value="1"/>
</dbReference>
<dbReference type="SUPFAM" id="SSF51197">
    <property type="entry name" value="Clavaminate synthase-like"/>
    <property type="match status" value="1"/>
</dbReference>
<dbReference type="eggNOG" id="ENOG502S17C">
    <property type="taxonomic scope" value="Eukaryota"/>
</dbReference>
<dbReference type="Proteomes" id="UP000001876">
    <property type="component" value="Unassembled WGS sequence"/>
</dbReference>
<evidence type="ECO:0000256" key="1">
    <source>
        <dbReference type="SAM" id="MobiDB-lite"/>
    </source>
</evidence>
<evidence type="ECO:0000313" key="3">
    <source>
        <dbReference type="Proteomes" id="UP000001876"/>
    </source>
</evidence>
<sequence length="364" mass="38095">MLAALPRAPSRLLGASRASCRDGRRVKRAHATSRRDETTATSDGENRRISPRPSLAAIPAAMFASAARAMDEFVVTPAPPGYVPSPLDDGDGTAQFVVFLVCGVCALVGMKVSFDGEAAASEEALDEKVAAQVAAMSAAETLELAGTSASEIAADPAKAAEAFDAAGLARVDAAISETAAAELLAEVNATLDEELARAGDRGLPSDAFGNVYCKGNRYDLKLLCEFAALVSDPGSKRQPVHPDTNYRRDRCVVTSFVALQDVEADMGPTVFIPGSHVAAAHLAFRDAGERGGPALAAPNRVATLRTGDASMFDSRLLHCGGGNASSKRRVLFYFSFEVDGSENPNSGVSSIRDELRGKYTLADL</sequence>
<gene>
    <name evidence="2" type="ORF">MICPUCDRAFT_69667</name>
</gene>
<feature type="compositionally biased region" description="Basic and acidic residues" evidence="1">
    <location>
        <begin position="33"/>
        <end position="48"/>
    </location>
</feature>
<dbReference type="InterPro" id="IPR051961">
    <property type="entry name" value="Fungal_Metabolite_Diox"/>
</dbReference>
<reference evidence="2 3" key="1">
    <citation type="journal article" date="2009" name="Science">
        <title>Green evolution and dynamic adaptations revealed by genomes of the marine picoeukaryotes Micromonas.</title>
        <authorList>
            <person name="Worden A.Z."/>
            <person name="Lee J.H."/>
            <person name="Mock T."/>
            <person name="Rouze P."/>
            <person name="Simmons M.P."/>
            <person name="Aerts A.L."/>
            <person name="Allen A.E."/>
            <person name="Cuvelier M.L."/>
            <person name="Derelle E."/>
            <person name="Everett M.V."/>
            <person name="Foulon E."/>
            <person name="Grimwood J."/>
            <person name="Gundlach H."/>
            <person name="Henrissat B."/>
            <person name="Napoli C."/>
            <person name="McDonald S.M."/>
            <person name="Parker M.S."/>
            <person name="Rombauts S."/>
            <person name="Salamov A."/>
            <person name="Von Dassow P."/>
            <person name="Badger J.H."/>
            <person name="Coutinho P.M."/>
            <person name="Demir E."/>
            <person name="Dubchak I."/>
            <person name="Gentemann C."/>
            <person name="Eikrem W."/>
            <person name="Gready J.E."/>
            <person name="John U."/>
            <person name="Lanier W."/>
            <person name="Lindquist E.A."/>
            <person name="Lucas S."/>
            <person name="Mayer K.F."/>
            <person name="Moreau H."/>
            <person name="Not F."/>
            <person name="Otillar R."/>
            <person name="Panaud O."/>
            <person name="Pangilinan J."/>
            <person name="Paulsen I."/>
            <person name="Piegu B."/>
            <person name="Poliakov A."/>
            <person name="Robbens S."/>
            <person name="Schmutz J."/>
            <person name="Toulza E."/>
            <person name="Wyss T."/>
            <person name="Zelensky A."/>
            <person name="Zhou K."/>
            <person name="Armbrust E.V."/>
            <person name="Bhattacharya D."/>
            <person name="Goodenough U.W."/>
            <person name="Van de Peer Y."/>
            <person name="Grigoriev I.V."/>
        </authorList>
    </citation>
    <scope>NUCLEOTIDE SEQUENCE [LARGE SCALE GENOMIC DNA]</scope>
    <source>
        <strain evidence="2 3">CCMP1545</strain>
    </source>
</reference>
<dbReference type="PANTHER" id="PTHR37563">
    <property type="entry name" value="PHYTANOYL-COA DIOXYGENASE FAMILY PROTEIN (AFU_ORTHOLOGUE AFUA_2G03330)"/>
    <property type="match status" value="1"/>
</dbReference>
<proteinExistence type="predicted"/>
<name>C1MUU4_MICPC</name>
<dbReference type="AlphaFoldDB" id="C1MUU4"/>
<evidence type="ECO:0000313" key="2">
    <source>
        <dbReference type="EMBL" id="EEH56385.1"/>
    </source>
</evidence>
<protein>
    <submittedName>
        <fullName evidence="2">Predicted protein</fullName>
    </submittedName>
</protein>
<dbReference type="Gene3D" id="2.60.120.620">
    <property type="entry name" value="q2cbj1_9rhob like domain"/>
    <property type="match status" value="1"/>
</dbReference>
<dbReference type="RefSeq" id="XP_003059253.1">
    <property type="nucleotide sequence ID" value="XM_003059207.1"/>
</dbReference>
<dbReference type="GeneID" id="9685000"/>
<dbReference type="KEGG" id="mpp:MICPUCDRAFT_69667"/>
<dbReference type="OMA" id="TNNAQAH"/>